<name>A0A251U9D4_HELAN</name>
<evidence type="ECO:0000313" key="2">
    <source>
        <dbReference type="Proteomes" id="UP000215914"/>
    </source>
</evidence>
<dbReference type="InParanoid" id="A0A251U9D4"/>
<gene>
    <name evidence="1" type="ORF">HannXRQ_Chr08g0236481</name>
</gene>
<reference evidence="2" key="1">
    <citation type="journal article" date="2017" name="Nature">
        <title>The sunflower genome provides insights into oil metabolism, flowering and Asterid evolution.</title>
        <authorList>
            <person name="Badouin H."/>
            <person name="Gouzy J."/>
            <person name="Grassa C.J."/>
            <person name="Murat F."/>
            <person name="Staton S.E."/>
            <person name="Cottret L."/>
            <person name="Lelandais-Briere C."/>
            <person name="Owens G.L."/>
            <person name="Carrere S."/>
            <person name="Mayjonade B."/>
            <person name="Legrand L."/>
            <person name="Gill N."/>
            <person name="Kane N.C."/>
            <person name="Bowers J.E."/>
            <person name="Hubner S."/>
            <person name="Bellec A."/>
            <person name="Berard A."/>
            <person name="Berges H."/>
            <person name="Blanchet N."/>
            <person name="Boniface M.C."/>
            <person name="Brunel D."/>
            <person name="Catrice O."/>
            <person name="Chaidir N."/>
            <person name="Claudel C."/>
            <person name="Donnadieu C."/>
            <person name="Faraut T."/>
            <person name="Fievet G."/>
            <person name="Helmstetter N."/>
            <person name="King M."/>
            <person name="Knapp S.J."/>
            <person name="Lai Z."/>
            <person name="Le Paslier M.C."/>
            <person name="Lippi Y."/>
            <person name="Lorenzon L."/>
            <person name="Mandel J.R."/>
            <person name="Marage G."/>
            <person name="Marchand G."/>
            <person name="Marquand E."/>
            <person name="Bret-Mestries E."/>
            <person name="Morien E."/>
            <person name="Nambeesan S."/>
            <person name="Nguyen T."/>
            <person name="Pegot-Espagnet P."/>
            <person name="Pouilly N."/>
            <person name="Raftis F."/>
            <person name="Sallet E."/>
            <person name="Schiex T."/>
            <person name="Thomas J."/>
            <person name="Vandecasteele C."/>
            <person name="Vares D."/>
            <person name="Vear F."/>
            <person name="Vautrin S."/>
            <person name="Crespi M."/>
            <person name="Mangin B."/>
            <person name="Burke J.M."/>
            <person name="Salse J."/>
            <person name="Munos S."/>
            <person name="Vincourt P."/>
            <person name="Rieseberg L.H."/>
            <person name="Langlade N.B."/>
        </authorList>
    </citation>
    <scope>NUCLEOTIDE SEQUENCE [LARGE SCALE GENOMIC DNA]</scope>
    <source>
        <strain evidence="2">cv. SF193</strain>
    </source>
</reference>
<evidence type="ECO:0000313" key="1">
    <source>
        <dbReference type="EMBL" id="OTG19653.1"/>
    </source>
</evidence>
<protein>
    <submittedName>
        <fullName evidence="1">Uncharacterized protein</fullName>
    </submittedName>
</protein>
<dbReference type="Proteomes" id="UP000215914">
    <property type="component" value="Chromosome 8"/>
</dbReference>
<dbReference type="AlphaFoldDB" id="A0A251U9D4"/>
<accession>A0A251U9D4</accession>
<proteinExistence type="predicted"/>
<organism evidence="1 2">
    <name type="scientific">Helianthus annuus</name>
    <name type="common">Common sunflower</name>
    <dbReference type="NCBI Taxonomy" id="4232"/>
    <lineage>
        <taxon>Eukaryota</taxon>
        <taxon>Viridiplantae</taxon>
        <taxon>Streptophyta</taxon>
        <taxon>Embryophyta</taxon>
        <taxon>Tracheophyta</taxon>
        <taxon>Spermatophyta</taxon>
        <taxon>Magnoliopsida</taxon>
        <taxon>eudicotyledons</taxon>
        <taxon>Gunneridae</taxon>
        <taxon>Pentapetalae</taxon>
        <taxon>asterids</taxon>
        <taxon>campanulids</taxon>
        <taxon>Asterales</taxon>
        <taxon>Asteraceae</taxon>
        <taxon>Asteroideae</taxon>
        <taxon>Heliantheae alliance</taxon>
        <taxon>Heliantheae</taxon>
        <taxon>Helianthus</taxon>
    </lineage>
</organism>
<keyword evidence="2" id="KW-1185">Reference proteome</keyword>
<dbReference type="EMBL" id="CM007897">
    <property type="protein sequence ID" value="OTG19653.1"/>
    <property type="molecule type" value="Genomic_DNA"/>
</dbReference>
<sequence length="90" mass="10305">MTGICQSSILPLKTRSQPHLLRLHSSKLIAQKLCLREREKTCGVGSPALTRGICGTWLYGVEITEGIRRVWWRSLWRLSGVDNGEEYFIF</sequence>